<dbReference type="RefSeq" id="WP_307904779.1">
    <property type="nucleotide sequence ID" value="NZ_AP027059.1"/>
</dbReference>
<evidence type="ECO:0000256" key="1">
    <source>
        <dbReference type="ARBA" id="ARBA00005854"/>
    </source>
</evidence>
<feature type="domain" description="D-isomer specific 2-hydroxyacid dehydrogenase catalytic" evidence="5">
    <location>
        <begin position="20"/>
        <end position="310"/>
    </location>
</feature>
<name>A0AAU9DER6_9FUSO</name>
<dbReference type="AlphaFoldDB" id="A0AAU9DER6"/>
<evidence type="ECO:0000256" key="4">
    <source>
        <dbReference type="RuleBase" id="RU003719"/>
    </source>
</evidence>
<dbReference type="InterPro" id="IPR029753">
    <property type="entry name" value="D-isomer_DH_CS"/>
</dbReference>
<dbReference type="PANTHER" id="PTHR43761:SF1">
    <property type="entry name" value="D-ISOMER SPECIFIC 2-HYDROXYACID DEHYDROGENASE CATALYTIC DOMAIN-CONTAINING PROTEIN-RELATED"/>
    <property type="match status" value="1"/>
</dbReference>
<dbReference type="KEGG" id="haby:HLVA_04060"/>
<evidence type="ECO:0000256" key="2">
    <source>
        <dbReference type="ARBA" id="ARBA00023002"/>
    </source>
</evidence>
<keyword evidence="8" id="KW-1185">Reference proteome</keyword>
<dbReference type="PANTHER" id="PTHR43761">
    <property type="entry name" value="D-ISOMER SPECIFIC 2-HYDROXYACID DEHYDROGENASE FAMILY PROTEIN (AFU_ORTHOLOGUE AFUA_1G13630)"/>
    <property type="match status" value="1"/>
</dbReference>
<dbReference type="Gene3D" id="3.40.50.720">
    <property type="entry name" value="NAD(P)-binding Rossmann-like Domain"/>
    <property type="match status" value="2"/>
</dbReference>
<evidence type="ECO:0000256" key="3">
    <source>
        <dbReference type="ARBA" id="ARBA00023027"/>
    </source>
</evidence>
<dbReference type="PROSITE" id="PS00671">
    <property type="entry name" value="D_2_HYDROXYACID_DH_3"/>
    <property type="match status" value="1"/>
</dbReference>
<reference evidence="7 8" key="1">
    <citation type="submission" date="2022-11" db="EMBL/GenBank/DDBJ databases">
        <title>Haliovirga abyssi gen. nov., sp. nov., a mesophilic fermentative bacterium isolated from the Iheya North hydrothermal field and the proposal of Haliovirgaceae fam. nov.</title>
        <authorList>
            <person name="Miyazaki U."/>
            <person name="Tame A."/>
            <person name="Miyazaki J."/>
            <person name="Takai K."/>
            <person name="Sawayama S."/>
            <person name="Kitajima M."/>
            <person name="Okamoto A."/>
            <person name="Nakagawa S."/>
        </authorList>
    </citation>
    <scope>NUCLEOTIDE SEQUENCE [LARGE SCALE GENOMIC DNA]</scope>
    <source>
        <strain evidence="7 8">IC12</strain>
    </source>
</reference>
<dbReference type="SUPFAM" id="SSF51735">
    <property type="entry name" value="NAD(P)-binding Rossmann-fold domains"/>
    <property type="match status" value="1"/>
</dbReference>
<dbReference type="InterPro" id="IPR006139">
    <property type="entry name" value="D-isomer_2_OHA_DH_cat_dom"/>
</dbReference>
<sequence length="321" mass="36318">MKIVFLDAVSVGEDISLGKIEKEGELIKYNLTKENEIEDRIKDAEVIITNKVYIGKKEMGIARKLKLICVAATGYNNIDIEEAKKLGIVVANVKNYSTNSVVQMVFSYILMLMSNLYNYNNDVKNGEWSKSPIFTMLKYSIQELNNKKIGIIGYGTIGKKVGEIAKSFGMDIIVAKIHGREYSDNSRVEIEELLKISDIVTIHAPLTNLTKKLISNKEFNLMKKNAILINTARGGIVDEKALYKALKDKKIAGAAIDVLENEPPKENNELYELENILITPHVAWGSIESRQRLIEGIYENIREYKNGNRNKINIWRSNDKS</sequence>
<evidence type="ECO:0000259" key="5">
    <source>
        <dbReference type="Pfam" id="PF00389"/>
    </source>
</evidence>
<accession>A0AAU9DER6</accession>
<dbReference type="GO" id="GO:0051287">
    <property type="term" value="F:NAD binding"/>
    <property type="evidence" value="ECO:0007669"/>
    <property type="project" value="InterPro"/>
</dbReference>
<keyword evidence="2 4" id="KW-0560">Oxidoreductase</keyword>
<dbReference type="Pfam" id="PF00389">
    <property type="entry name" value="2-Hacid_dh"/>
    <property type="match status" value="1"/>
</dbReference>
<dbReference type="Pfam" id="PF02826">
    <property type="entry name" value="2-Hacid_dh_C"/>
    <property type="match status" value="1"/>
</dbReference>
<dbReference type="InterPro" id="IPR006140">
    <property type="entry name" value="D-isomer_DH_NAD-bd"/>
</dbReference>
<dbReference type="SUPFAM" id="SSF52283">
    <property type="entry name" value="Formate/glycerate dehydrogenase catalytic domain-like"/>
    <property type="match status" value="1"/>
</dbReference>
<comment type="similarity">
    <text evidence="1 4">Belongs to the D-isomer specific 2-hydroxyacid dehydrogenase family.</text>
</comment>
<dbReference type="FunFam" id="3.40.50.720:FF:000203">
    <property type="entry name" value="D-3-phosphoglycerate dehydrogenase (SerA)"/>
    <property type="match status" value="1"/>
</dbReference>
<evidence type="ECO:0000313" key="8">
    <source>
        <dbReference type="Proteomes" id="UP001321582"/>
    </source>
</evidence>
<evidence type="ECO:0000259" key="6">
    <source>
        <dbReference type="Pfam" id="PF02826"/>
    </source>
</evidence>
<gene>
    <name evidence="7" type="ORF">HLVA_04060</name>
</gene>
<dbReference type="PROSITE" id="PS00670">
    <property type="entry name" value="D_2_HYDROXYACID_DH_2"/>
    <property type="match status" value="1"/>
</dbReference>
<dbReference type="EMBL" id="AP027059">
    <property type="protein sequence ID" value="BDU49837.1"/>
    <property type="molecule type" value="Genomic_DNA"/>
</dbReference>
<dbReference type="InterPro" id="IPR050418">
    <property type="entry name" value="D-iso_2-hydroxyacid_DH_PdxB"/>
</dbReference>
<organism evidence="7 8">
    <name type="scientific">Haliovirga abyssi</name>
    <dbReference type="NCBI Taxonomy" id="2996794"/>
    <lineage>
        <taxon>Bacteria</taxon>
        <taxon>Fusobacteriati</taxon>
        <taxon>Fusobacteriota</taxon>
        <taxon>Fusobacteriia</taxon>
        <taxon>Fusobacteriales</taxon>
        <taxon>Haliovirgaceae</taxon>
        <taxon>Haliovirga</taxon>
    </lineage>
</organism>
<dbReference type="InterPro" id="IPR036291">
    <property type="entry name" value="NAD(P)-bd_dom_sf"/>
</dbReference>
<proteinExistence type="inferred from homology"/>
<feature type="domain" description="D-isomer specific 2-hydroxyacid dehydrogenase NAD-binding" evidence="6">
    <location>
        <begin position="107"/>
        <end position="283"/>
    </location>
</feature>
<dbReference type="GO" id="GO:0016616">
    <property type="term" value="F:oxidoreductase activity, acting on the CH-OH group of donors, NAD or NADP as acceptor"/>
    <property type="evidence" value="ECO:0007669"/>
    <property type="project" value="InterPro"/>
</dbReference>
<evidence type="ECO:0000313" key="7">
    <source>
        <dbReference type="EMBL" id="BDU49837.1"/>
    </source>
</evidence>
<protein>
    <submittedName>
        <fullName evidence="7">D-3-phosphoglycerate dehydrogenase</fullName>
    </submittedName>
</protein>
<keyword evidence="3" id="KW-0520">NAD</keyword>
<dbReference type="Proteomes" id="UP001321582">
    <property type="component" value="Chromosome"/>
</dbReference>